<comment type="caution">
    <text evidence="2">The sequence shown here is derived from an EMBL/GenBank/DDBJ whole genome shotgun (WGS) entry which is preliminary data.</text>
</comment>
<protein>
    <recommendedName>
        <fullName evidence="4">C-type lectin domain-containing protein</fullName>
    </recommendedName>
</protein>
<gene>
    <name evidence="2" type="ORF">MGAL_10B042030</name>
</gene>
<accession>A0A8B6DTV9</accession>
<dbReference type="AlphaFoldDB" id="A0A8B6DTV9"/>
<organism evidence="2 3">
    <name type="scientific">Mytilus galloprovincialis</name>
    <name type="common">Mediterranean mussel</name>
    <dbReference type="NCBI Taxonomy" id="29158"/>
    <lineage>
        <taxon>Eukaryota</taxon>
        <taxon>Metazoa</taxon>
        <taxon>Spiralia</taxon>
        <taxon>Lophotrochozoa</taxon>
        <taxon>Mollusca</taxon>
        <taxon>Bivalvia</taxon>
        <taxon>Autobranchia</taxon>
        <taxon>Pteriomorphia</taxon>
        <taxon>Mytilida</taxon>
        <taxon>Mytiloidea</taxon>
        <taxon>Mytilidae</taxon>
        <taxon>Mytilinae</taxon>
        <taxon>Mytilus</taxon>
    </lineage>
</organism>
<proteinExistence type="predicted"/>
<dbReference type="EMBL" id="UYJE01003991">
    <property type="protein sequence ID" value="VDI23987.1"/>
    <property type="molecule type" value="Genomic_DNA"/>
</dbReference>
<evidence type="ECO:0000256" key="1">
    <source>
        <dbReference type="SAM" id="Phobius"/>
    </source>
</evidence>
<evidence type="ECO:0000313" key="3">
    <source>
        <dbReference type="Proteomes" id="UP000596742"/>
    </source>
</evidence>
<dbReference type="CDD" id="cd12087">
    <property type="entry name" value="TM_EGFR-like"/>
    <property type="match status" value="1"/>
</dbReference>
<reference evidence="2" key="1">
    <citation type="submission" date="2018-11" db="EMBL/GenBank/DDBJ databases">
        <authorList>
            <person name="Alioto T."/>
            <person name="Alioto T."/>
        </authorList>
    </citation>
    <scope>NUCLEOTIDE SEQUENCE</scope>
</reference>
<name>A0A8B6DTV9_MYTGA</name>
<evidence type="ECO:0008006" key="4">
    <source>
        <dbReference type="Google" id="ProtNLM"/>
    </source>
</evidence>
<keyword evidence="1" id="KW-1133">Transmembrane helix</keyword>
<feature type="transmembrane region" description="Helical" evidence="1">
    <location>
        <begin position="419"/>
        <end position="446"/>
    </location>
</feature>
<sequence length="631" mass="73091">MLNQLNTNVHSYTDDRTEFQRDGGYGSNLDAKTFCNNQNSFVRWYEQSDICPNGSAQHWTSGMRQYYDYTVKYTDEVSKLNPLECFKVTHFNTDGMEYVKCDNVFPFFCQADSTSASQSNDRNNQAGAIGGSISAILIIVIVAVTGIYLYRRRKVKEPKMRQIRSEDHPINVNAHRTDNNPDGQYHEINVKTNNYSLAKPVSNNKDITTIEDDKDVYTRIVSSFEIQNEASKTNNTISNQGYNDMNLNDRSYQDNTRTNPEDDKMHVSDYALAKPITDIEELDPYTTDTDYDHLNNVKKQEMSDVKVYDHLKNATESDPTYDHADNGVELKDNYEDYMAAADECSRQGSFIKWYPDNFCETHDLQLLYWTSETRHIRIFHIRKSYTIENLKLQKCVMLEDDDDEEKEKPCDRNNNKYPYFFHNIMVLAAVIATLVVGISVTTVFVLKRKFQTKKRSESCEKQISNLRHNSTQILMHDNSNYTDIDIIREDSFEQEVVITRYIDSGKITNDDTILSREIFKKDGMPNSDYQIVRKHFNNIENNTNTVSPVASSSSTINTVSTIQPTKKVTDANILTNNSDYDHLNDFKKHSIHEGKVYDHVMTVRDSDRTYDNFRINNTNTKDENYDHVSVK</sequence>
<evidence type="ECO:0000313" key="2">
    <source>
        <dbReference type="EMBL" id="VDI23987.1"/>
    </source>
</evidence>
<feature type="transmembrane region" description="Helical" evidence="1">
    <location>
        <begin position="128"/>
        <end position="150"/>
    </location>
</feature>
<dbReference type="Proteomes" id="UP000596742">
    <property type="component" value="Unassembled WGS sequence"/>
</dbReference>
<keyword evidence="1" id="KW-0472">Membrane</keyword>
<keyword evidence="3" id="KW-1185">Reference proteome</keyword>
<keyword evidence="1" id="KW-0812">Transmembrane</keyword>